<evidence type="ECO:0000313" key="3">
    <source>
        <dbReference type="Proteomes" id="UP000580839"/>
    </source>
</evidence>
<evidence type="ECO:0000313" key="2">
    <source>
        <dbReference type="EMBL" id="NOT35264.1"/>
    </source>
</evidence>
<comment type="caution">
    <text evidence="2">The sequence shown here is derived from an EMBL/GenBank/DDBJ whole genome shotgun (WGS) entry which is preliminary data.</text>
</comment>
<name>A0A849SRK2_UNCEI</name>
<dbReference type="EMBL" id="JABFRW010000184">
    <property type="protein sequence ID" value="NOT35264.1"/>
    <property type="molecule type" value="Genomic_DNA"/>
</dbReference>
<dbReference type="SUPFAM" id="SSF51126">
    <property type="entry name" value="Pectin lyase-like"/>
    <property type="match status" value="1"/>
</dbReference>
<accession>A0A849SRK2</accession>
<gene>
    <name evidence="2" type="ORF">HOP12_14060</name>
</gene>
<reference evidence="2 3" key="1">
    <citation type="submission" date="2020-04" db="EMBL/GenBank/DDBJ databases">
        <title>Metagenomic profiling of ammonia- and methane-oxidizing microorganisms in a Dutch drinking water treatment plant.</title>
        <authorList>
            <person name="Poghosyan L."/>
            <person name="Leucker S."/>
        </authorList>
    </citation>
    <scope>NUCLEOTIDE SEQUENCE [LARGE SCALE GENOMIC DNA]</scope>
    <source>
        <strain evidence="2">S-RSF-IL-03</strain>
    </source>
</reference>
<evidence type="ECO:0000256" key="1">
    <source>
        <dbReference type="SAM" id="MobiDB-lite"/>
    </source>
</evidence>
<dbReference type="InterPro" id="IPR011050">
    <property type="entry name" value="Pectin_lyase_fold/virulence"/>
</dbReference>
<dbReference type="Proteomes" id="UP000580839">
    <property type="component" value="Unassembled WGS sequence"/>
</dbReference>
<dbReference type="AlphaFoldDB" id="A0A849SRK2"/>
<evidence type="ECO:0008006" key="4">
    <source>
        <dbReference type="Google" id="ProtNLM"/>
    </source>
</evidence>
<feature type="region of interest" description="Disordered" evidence="1">
    <location>
        <begin position="351"/>
        <end position="375"/>
    </location>
</feature>
<sequence length="471" mass="49511">MIRSILLTALRASGTLLVWMLVLGVRPATAAAFDVPVTHATLQAAVAAAAISADLDNVITISASPVSTNNTVSIGAAFSGARRLTIRPAANLPRASVVNANPTVPIVDMTSAGFVTLQDLDILRNITNGDHLVVMNTCEEILIERCRIGSNWVTTGTPGWSNVFITYPTGIVMRNNLLFANTPGTFDNGISAGNFNDPANSLRLYNNVVADHKIYGIRIEAGIAGALVLLRNNVVANQASLAPEPFAYRTEVAAPPTVVASHNVAFAGAAFVLSGAGQDIAGLASSFLNFVKADVIPSFDTVDWAMTFDANPDFYRLLAGGPLHDDAGDYGMTVTTNGPDRAVLDDIEKDVRPGGVSPHSDRGADQLEPGTANTGVGAVPIRGTLLASVHANPSRFVSIAYATHAGGHLELSVVDLAGRVVHRAVRIVSAESRGRFDAPTAGRPGIHFYRLRLTQESGLVEEANGRVALIR</sequence>
<dbReference type="Gene3D" id="2.160.20.10">
    <property type="entry name" value="Single-stranded right-handed beta-helix, Pectin lyase-like"/>
    <property type="match status" value="1"/>
</dbReference>
<organism evidence="2 3">
    <name type="scientific">Eiseniibacteriota bacterium</name>
    <dbReference type="NCBI Taxonomy" id="2212470"/>
    <lineage>
        <taxon>Bacteria</taxon>
        <taxon>Candidatus Eiseniibacteriota</taxon>
    </lineage>
</organism>
<proteinExistence type="predicted"/>
<protein>
    <recommendedName>
        <fullName evidence="4">Right handed beta helix domain-containing protein</fullName>
    </recommendedName>
</protein>
<dbReference type="InterPro" id="IPR012334">
    <property type="entry name" value="Pectin_lyas_fold"/>
</dbReference>